<evidence type="ECO:0000313" key="3">
    <source>
        <dbReference type="EMBL" id="ABW94672.1"/>
    </source>
</evidence>
<accession>B0LGP7</accession>
<dbReference type="EMBL" id="EU102027">
    <property type="protein sequence ID" value="ABW94650.1"/>
    <property type="molecule type" value="Genomic_DNA"/>
</dbReference>
<organism evidence="2">
    <name type="scientific">Treponema pallidum subsp. endemicum</name>
    <dbReference type="NCBI Taxonomy" id="53436"/>
    <lineage>
        <taxon>Bacteria</taxon>
        <taxon>Pseudomonadati</taxon>
        <taxon>Spirochaetota</taxon>
        <taxon>Spirochaetia</taxon>
        <taxon>Spirochaetales</taxon>
        <taxon>Treponemataceae</taxon>
        <taxon>Treponema</taxon>
    </lineage>
</organism>
<evidence type="ECO:0000313" key="2">
    <source>
        <dbReference type="EMBL" id="ABW94650.1"/>
    </source>
</evidence>
<feature type="region of interest" description="Disordered" evidence="1">
    <location>
        <begin position="1"/>
        <end position="21"/>
    </location>
</feature>
<name>B0LGP7_TREPL</name>
<protein>
    <submittedName>
        <fullName evidence="2">Uncharacterized protein</fullName>
    </submittedName>
</protein>
<dbReference type="EMBL" id="EU102038">
    <property type="protein sequence ID" value="ABW94672.1"/>
    <property type="molecule type" value="Genomic_DNA"/>
</dbReference>
<evidence type="ECO:0000256" key="1">
    <source>
        <dbReference type="SAM" id="MobiDB-lite"/>
    </source>
</evidence>
<dbReference type="AlphaFoldDB" id="B0LGP7"/>
<feature type="non-terminal residue" evidence="2">
    <location>
        <position position="21"/>
    </location>
</feature>
<proteinExistence type="predicted"/>
<sequence length="21" mass="2356">MPSAQHLSEFARELKTLGNEP</sequence>
<reference evidence="2" key="1">
    <citation type="journal article" date="2008" name="PLoS Negl. Trop. Dis.">
        <title>On the origin of the treponematoses: a phylogenetic approach.</title>
        <authorList>
            <person name="Harper K.N."/>
            <person name="Ocampo P.S."/>
            <person name="Steiner B.M."/>
            <person name="George R.W."/>
            <person name="Silverman M.S."/>
            <person name="Bolotin S."/>
            <person name="Pillay A."/>
            <person name="Saunders N.J."/>
            <person name="Armelagos G.J."/>
        </authorList>
    </citation>
    <scope>NUCLEOTIDE SEQUENCE</scope>
    <source>
        <strain evidence="2">Bosnia A</strain>
        <strain evidence="3">Iraq B</strain>
    </source>
</reference>